<evidence type="ECO:0000313" key="2">
    <source>
        <dbReference type="Proteomes" id="UP000035740"/>
    </source>
</evidence>
<dbReference type="EMBL" id="KQ124073">
    <property type="protein sequence ID" value="KMS64745.1"/>
    <property type="molecule type" value="Genomic_DNA"/>
</dbReference>
<feature type="non-terminal residue" evidence="1">
    <location>
        <position position="1"/>
    </location>
</feature>
<organism evidence="1 2">
    <name type="scientific">Beta vulgaris subsp. vulgaris</name>
    <name type="common">Beet</name>
    <dbReference type="NCBI Taxonomy" id="3555"/>
    <lineage>
        <taxon>Eukaryota</taxon>
        <taxon>Viridiplantae</taxon>
        <taxon>Streptophyta</taxon>
        <taxon>Embryophyta</taxon>
        <taxon>Tracheophyta</taxon>
        <taxon>Spermatophyta</taxon>
        <taxon>Magnoliopsida</taxon>
        <taxon>eudicotyledons</taxon>
        <taxon>Gunneridae</taxon>
        <taxon>Pentapetalae</taxon>
        <taxon>Caryophyllales</taxon>
        <taxon>Chenopodiaceae</taxon>
        <taxon>Betoideae</taxon>
        <taxon>Beta</taxon>
    </lineage>
</organism>
<proteinExistence type="predicted"/>
<dbReference type="Gramene" id="KMS64745">
    <property type="protein sequence ID" value="KMS64745"/>
    <property type="gene ID" value="BVRB_043090"/>
</dbReference>
<protein>
    <submittedName>
        <fullName evidence="1">Uncharacterized protein</fullName>
    </submittedName>
</protein>
<sequence>PQKSQPMRRTLLQHHVMDDIPVLPTKSPAVLESGTFPSPLL</sequence>
<reference evidence="1 2" key="1">
    <citation type="journal article" date="2014" name="Nature">
        <title>The genome of the recently domesticated crop plant sugar beet (Beta vulgaris).</title>
        <authorList>
            <person name="Dohm J.C."/>
            <person name="Minoche A.E."/>
            <person name="Holtgrawe D."/>
            <person name="Capella-Gutierrez S."/>
            <person name="Zakrzewski F."/>
            <person name="Tafer H."/>
            <person name="Rupp O."/>
            <person name="Sorensen T.R."/>
            <person name="Stracke R."/>
            <person name="Reinhardt R."/>
            <person name="Goesmann A."/>
            <person name="Kraft T."/>
            <person name="Schulz B."/>
            <person name="Stadler P.F."/>
            <person name="Schmidt T."/>
            <person name="Gabaldon T."/>
            <person name="Lehrach H."/>
            <person name="Weisshaar B."/>
            <person name="Himmelbauer H."/>
        </authorList>
    </citation>
    <scope>NUCLEOTIDE SEQUENCE [LARGE SCALE GENOMIC DNA]</scope>
    <source>
        <tissue evidence="1">Taproot</tissue>
    </source>
</reference>
<keyword evidence="2" id="KW-1185">Reference proteome</keyword>
<evidence type="ECO:0000313" key="1">
    <source>
        <dbReference type="EMBL" id="KMS64745.1"/>
    </source>
</evidence>
<dbReference type="AlphaFoldDB" id="A0A0J8BG25"/>
<gene>
    <name evidence="1" type="ORF">BVRB_043090</name>
</gene>
<dbReference type="Proteomes" id="UP000035740">
    <property type="component" value="Unassembled WGS sequence"/>
</dbReference>
<accession>A0A0J8BG25</accession>
<name>A0A0J8BG25_BETVV</name>